<dbReference type="PROSITE" id="PS51186">
    <property type="entry name" value="GNAT"/>
    <property type="match status" value="1"/>
</dbReference>
<evidence type="ECO:0000259" key="1">
    <source>
        <dbReference type="PROSITE" id="PS51186"/>
    </source>
</evidence>
<accession>A0A1E1MQS9</accession>
<dbReference type="PANTHER" id="PTHR42791:SF1">
    <property type="entry name" value="N-ACETYLTRANSFERASE DOMAIN-CONTAINING PROTEIN"/>
    <property type="match status" value="1"/>
</dbReference>
<dbReference type="InterPro" id="IPR016181">
    <property type="entry name" value="Acyl_CoA_acyltransferase"/>
</dbReference>
<evidence type="ECO:0000313" key="3">
    <source>
        <dbReference type="Proteomes" id="UP000177625"/>
    </source>
</evidence>
<dbReference type="Proteomes" id="UP000177625">
    <property type="component" value="Unassembled WGS sequence"/>
</dbReference>
<dbReference type="SUPFAM" id="SSF55729">
    <property type="entry name" value="Acyl-CoA N-acyltransferases (Nat)"/>
    <property type="match status" value="1"/>
</dbReference>
<protein>
    <recommendedName>
        <fullName evidence="1">N-acetyltransferase domain-containing protein</fullName>
    </recommendedName>
</protein>
<dbReference type="CDD" id="cd04301">
    <property type="entry name" value="NAT_SF"/>
    <property type="match status" value="1"/>
</dbReference>
<dbReference type="Pfam" id="PF13508">
    <property type="entry name" value="Acetyltransf_7"/>
    <property type="match status" value="1"/>
</dbReference>
<gene>
    <name evidence="2" type="ORF">RSE6_12568</name>
</gene>
<organism evidence="2 3">
    <name type="scientific">Rhynchosporium secalis</name>
    <name type="common">Barley scald fungus</name>
    <dbReference type="NCBI Taxonomy" id="38038"/>
    <lineage>
        <taxon>Eukaryota</taxon>
        <taxon>Fungi</taxon>
        <taxon>Dikarya</taxon>
        <taxon>Ascomycota</taxon>
        <taxon>Pezizomycotina</taxon>
        <taxon>Leotiomycetes</taxon>
        <taxon>Helotiales</taxon>
        <taxon>Ploettnerulaceae</taxon>
        <taxon>Rhynchosporium</taxon>
    </lineage>
</organism>
<sequence>MQYQLSDVQHSDAEVLVRQCEIPANRRDPLQTIMFPNANTRLSEEDEEIVMLGLDFYVGYAVWSLEYGSQGMKKAPAPDMRCESWNPATLDTRAWAEVSDRLREERKRVLHGQQTIWRLTSIQVVPEHQRKGIGSMLMQWGCDKADLNRWNSFVMAYPAGVPLYHKFGFKQTGQVWTELGIFKSMFRESKKAV</sequence>
<dbReference type="AlphaFoldDB" id="A0A1E1MQS9"/>
<dbReference type="InterPro" id="IPR000182">
    <property type="entry name" value="GNAT_dom"/>
</dbReference>
<name>A0A1E1MQS9_RHYSE</name>
<dbReference type="InterPro" id="IPR052523">
    <property type="entry name" value="Trichothecene_AcTrans"/>
</dbReference>
<keyword evidence="3" id="KW-1185">Reference proteome</keyword>
<dbReference type="Gene3D" id="3.40.630.30">
    <property type="match status" value="1"/>
</dbReference>
<reference evidence="3" key="1">
    <citation type="submission" date="2016-03" db="EMBL/GenBank/DDBJ databases">
        <authorList>
            <person name="Guldener U."/>
        </authorList>
    </citation>
    <scope>NUCLEOTIDE SEQUENCE [LARGE SCALE GENOMIC DNA]</scope>
</reference>
<dbReference type="EMBL" id="FJVC01000485">
    <property type="protein sequence ID" value="CZT51423.1"/>
    <property type="molecule type" value="Genomic_DNA"/>
</dbReference>
<evidence type="ECO:0000313" key="2">
    <source>
        <dbReference type="EMBL" id="CZT51423.1"/>
    </source>
</evidence>
<feature type="domain" description="N-acetyltransferase" evidence="1">
    <location>
        <begin position="110"/>
        <end position="193"/>
    </location>
</feature>
<dbReference type="GO" id="GO:0016747">
    <property type="term" value="F:acyltransferase activity, transferring groups other than amino-acyl groups"/>
    <property type="evidence" value="ECO:0007669"/>
    <property type="project" value="InterPro"/>
</dbReference>
<proteinExistence type="predicted"/>
<dbReference type="PANTHER" id="PTHR42791">
    <property type="entry name" value="GNAT FAMILY ACETYLTRANSFERASE"/>
    <property type="match status" value="1"/>
</dbReference>